<sequence length="161" mass="17362">MRIWLLGAAVLAAPLAAKDRLGVYYSWAAFRDDTPLRCYAIAAPEETSGKPTAKAFLSIGFWPKRNVTHQIYVRLSRERSSNSGITLSAGGRRFRLRAEGNTGWAMDRRMDLAIIAAIRSATSLSVESIGRDGRSIVDAYSLRGAPSAIDAAAIGCVTSAK</sequence>
<organism evidence="1 2">
    <name type="scientific">Sphingorhabdus contaminans</name>
    <dbReference type="NCBI Taxonomy" id="1343899"/>
    <lineage>
        <taxon>Bacteria</taxon>
        <taxon>Pseudomonadati</taxon>
        <taxon>Pseudomonadota</taxon>
        <taxon>Alphaproteobacteria</taxon>
        <taxon>Sphingomonadales</taxon>
        <taxon>Sphingomonadaceae</taxon>
        <taxon>Sphingorhabdus</taxon>
    </lineage>
</organism>
<dbReference type="AlphaFoldDB" id="A0A553WLB9"/>
<name>A0A553WLB9_9SPHN</name>
<dbReference type="Proteomes" id="UP000320160">
    <property type="component" value="Unassembled WGS sequence"/>
</dbReference>
<reference evidence="1 2" key="1">
    <citation type="submission" date="2019-07" db="EMBL/GenBank/DDBJ databases">
        <authorList>
            <person name="Park M."/>
        </authorList>
    </citation>
    <scope>NUCLEOTIDE SEQUENCE [LARGE SCALE GENOMIC DNA]</scope>
    <source>
        <strain evidence="1 2">KCTC32445</strain>
    </source>
</reference>
<comment type="caution">
    <text evidence="1">The sequence shown here is derived from an EMBL/GenBank/DDBJ whole genome shotgun (WGS) entry which is preliminary data.</text>
</comment>
<proteinExistence type="predicted"/>
<dbReference type="OrthoDB" id="7426653at2"/>
<keyword evidence="2" id="KW-1185">Reference proteome</keyword>
<protein>
    <recommendedName>
        <fullName evidence="3">Invasion associated locus B family protein</fullName>
    </recommendedName>
</protein>
<gene>
    <name evidence="1" type="ORF">FOM92_07780</name>
</gene>
<accession>A0A553WLB9</accession>
<evidence type="ECO:0008006" key="3">
    <source>
        <dbReference type="Google" id="ProtNLM"/>
    </source>
</evidence>
<dbReference type="EMBL" id="VKKU01000001">
    <property type="protein sequence ID" value="TSB05466.1"/>
    <property type="molecule type" value="Genomic_DNA"/>
</dbReference>
<evidence type="ECO:0000313" key="1">
    <source>
        <dbReference type="EMBL" id="TSB05466.1"/>
    </source>
</evidence>
<evidence type="ECO:0000313" key="2">
    <source>
        <dbReference type="Proteomes" id="UP000320160"/>
    </source>
</evidence>